<proteinExistence type="predicted"/>
<sequence length="40" mass="4679">MQKEQCICDSCNTQLRKQVLGMNILYFCRNCGRMTSAEYV</sequence>
<evidence type="ECO:0000313" key="2">
    <source>
        <dbReference type="Proteomes" id="UP000000391"/>
    </source>
</evidence>
<dbReference type="EMBL" id="CP002069">
    <property type="protein sequence ID" value="ADI74745.1"/>
    <property type="molecule type" value="Genomic_DNA"/>
</dbReference>
<organism evidence="1 2">
    <name type="scientific">Methanohalobium evestigatum (strain ATCC BAA-1072 / DSM 3721 / NBRC 107634 / OCM 161 / Z-7303)</name>
    <dbReference type="NCBI Taxonomy" id="644295"/>
    <lineage>
        <taxon>Archaea</taxon>
        <taxon>Methanobacteriati</taxon>
        <taxon>Methanobacteriota</taxon>
        <taxon>Stenosarchaea group</taxon>
        <taxon>Methanomicrobia</taxon>
        <taxon>Methanosarcinales</taxon>
        <taxon>Methanosarcinaceae</taxon>
        <taxon>Methanohalobium</taxon>
    </lineage>
</organism>
<dbReference type="KEGG" id="mev:Metev_1914"/>
<dbReference type="RefSeq" id="WP_013195310.1">
    <property type="nucleotide sequence ID" value="NC_014253.1"/>
</dbReference>
<dbReference type="AlphaFoldDB" id="D7EA74"/>
<keyword evidence="2" id="KW-1185">Reference proteome</keyword>
<dbReference type="Proteomes" id="UP000000391">
    <property type="component" value="Chromosome"/>
</dbReference>
<reference evidence="1 2" key="1">
    <citation type="submission" date="2010-06" db="EMBL/GenBank/DDBJ databases">
        <title>Complete sequence chromosome of Methanohalobium evestigatum Z-7303.</title>
        <authorList>
            <consortium name="US DOE Joint Genome Institute"/>
            <person name="Lucas S."/>
            <person name="Copeland A."/>
            <person name="Lapidus A."/>
            <person name="Cheng J.-F."/>
            <person name="Bruce D."/>
            <person name="Goodwin L."/>
            <person name="Pitluck S."/>
            <person name="Saunders E."/>
            <person name="Detter J.C."/>
            <person name="Han C."/>
            <person name="Tapia R."/>
            <person name="Land M."/>
            <person name="Hauser L."/>
            <person name="Kyrpides N."/>
            <person name="Mikhailova N."/>
            <person name="Sieprawska-Lupa M."/>
            <person name="Whitman W.B."/>
            <person name="Anderson I."/>
            <person name="Woyke T."/>
        </authorList>
    </citation>
    <scope>NUCLEOTIDE SEQUENCE [LARGE SCALE GENOMIC DNA]</scope>
    <source>
        <strain evidence="2">ATCC BAA-1072 / DSM 3721 / NBRC 107634 / OCM 161 / Z-7303</strain>
    </source>
</reference>
<accession>D7EA74</accession>
<evidence type="ECO:0000313" key="1">
    <source>
        <dbReference type="EMBL" id="ADI74745.1"/>
    </source>
</evidence>
<dbReference type="STRING" id="644295.Metev_1914"/>
<dbReference type="GeneID" id="77174692"/>
<dbReference type="HOGENOM" id="CLU_3282837_0_0_2"/>
<gene>
    <name evidence="1" type="ordered locus">Metev_1914</name>
</gene>
<protein>
    <submittedName>
        <fullName evidence="1">Uncharacterized protein</fullName>
    </submittedName>
</protein>
<name>D7EA74_METEZ</name>